<dbReference type="InterPro" id="IPR025394">
    <property type="entry name" value="DUF4127"/>
</dbReference>
<dbReference type="eggNOG" id="ENOG502Z7Q0">
    <property type="taxonomic scope" value="Bacteria"/>
</dbReference>
<dbReference type="EMBL" id="AAWL01000006">
    <property type="protein sequence ID" value="EAX47877.1"/>
    <property type="molecule type" value="Genomic_DNA"/>
</dbReference>
<keyword evidence="3" id="KW-1185">Reference proteome</keyword>
<accession>A1HQ28</accession>
<proteinExistence type="predicted"/>
<organism evidence="2 3">
    <name type="scientific">Thermosinus carboxydivorans Nor1</name>
    <dbReference type="NCBI Taxonomy" id="401526"/>
    <lineage>
        <taxon>Bacteria</taxon>
        <taxon>Bacillati</taxon>
        <taxon>Bacillota</taxon>
        <taxon>Negativicutes</taxon>
        <taxon>Selenomonadales</taxon>
        <taxon>Sporomusaceae</taxon>
        <taxon>Thermosinus</taxon>
    </lineage>
</organism>
<reference evidence="2 3" key="1">
    <citation type="submission" date="2007-01" db="EMBL/GenBank/DDBJ databases">
        <title>Annotation of the draft genome assembly of Thermosinus carboxydivorans Nor1.</title>
        <authorList>
            <consortium name="US DOE Joint Genome Institute (JGI-ORNL)"/>
            <person name="Larimer F."/>
            <person name="Land M."/>
            <person name="Hauser L."/>
        </authorList>
    </citation>
    <scope>NUCLEOTIDE SEQUENCE [LARGE SCALE GENOMIC DNA]</scope>
    <source>
        <strain evidence="2 3">Nor1</strain>
    </source>
</reference>
<evidence type="ECO:0000313" key="3">
    <source>
        <dbReference type="Proteomes" id="UP000005139"/>
    </source>
</evidence>
<dbReference type="Proteomes" id="UP000005139">
    <property type="component" value="Unassembled WGS sequence"/>
</dbReference>
<protein>
    <recommendedName>
        <fullName evidence="4">DUF4127 family protein</fullName>
    </recommendedName>
</protein>
<feature type="signal peptide" evidence="1">
    <location>
        <begin position="1"/>
        <end position="22"/>
    </location>
</feature>
<evidence type="ECO:0000256" key="1">
    <source>
        <dbReference type="SAM" id="SignalP"/>
    </source>
</evidence>
<dbReference type="AlphaFoldDB" id="A1HQ28"/>
<gene>
    <name evidence="2" type="ORF">TcarDRAFT_1566</name>
</gene>
<dbReference type="RefSeq" id="WP_007289137.1">
    <property type="nucleotide sequence ID" value="NZ_AAWL01000006.1"/>
</dbReference>
<keyword evidence="1" id="KW-0732">Signal</keyword>
<reference evidence="2 3" key="2">
    <citation type="submission" date="2007-01" db="EMBL/GenBank/DDBJ databases">
        <title>Sequencing of the draft genome and assembly of Thermosinus carboxydivorans Nor1.</title>
        <authorList>
            <consortium name="US DOE Joint Genome Institute (JGI-PGF)"/>
            <person name="Copeland A."/>
            <person name="Lucas S."/>
            <person name="Lapidus A."/>
            <person name="Barry K."/>
            <person name="Glavina del Rio T."/>
            <person name="Dalin E."/>
            <person name="Tice H."/>
            <person name="Bruce D."/>
            <person name="Pitluck S."/>
            <person name="Richardson P."/>
        </authorList>
    </citation>
    <scope>NUCLEOTIDE SEQUENCE [LARGE SCALE GENOMIC DNA]</scope>
    <source>
        <strain evidence="2 3">Nor1</strain>
    </source>
</reference>
<sequence precursor="true">MKKFLFILAVLLFITATSTAWAKAILYVPIDNRPVSLAYPTDTVKAANFDILSPPIEYLASAGQSGDPERLWQWLEKNANNADAMVLSADSLIYGGLVDSRTHDFSSVVLEWRLQRFNKLKAIAPDARIYVFTTIMRTPRASNGGVEPLYYATYGGQIFQLTALQDKAEVQGLTGEEQAMLETAAKAVPPEFLADWFKRRGKNYKVNAGLINLTKAGKIDFLLVGRDDTSPFSQSHKESRLLAKLAEGLSADQYASFPGADQLGMVLLARAYNELTNQKPIVKIEYALGKGPATLASYEDQPIDRTILELIKAAGAEVANGRVKPDLLLAVNTPLTGNTPEAEIFDNIAMPSQTVSQFVDAIERGIQAGTPVAVADIAFANGADNSLLHELFARGLLDKLHAYSGWNTASNTLGYAVGQGMLAREMPLDERKRLLAIRYLDDWAYQANLRKEIYRELLYSHQSYSEFIGELEPQIAQETERRIRQFAQQYLLAPPEKIHISFPWHRMFEISVEIDPKQPAN</sequence>
<name>A1HQ28_9FIRM</name>
<dbReference type="Pfam" id="PF13552">
    <property type="entry name" value="DUF4127"/>
    <property type="match status" value="1"/>
</dbReference>
<evidence type="ECO:0000313" key="2">
    <source>
        <dbReference type="EMBL" id="EAX47877.1"/>
    </source>
</evidence>
<feature type="chain" id="PRO_5002634955" description="DUF4127 family protein" evidence="1">
    <location>
        <begin position="23"/>
        <end position="521"/>
    </location>
</feature>
<comment type="caution">
    <text evidence="2">The sequence shown here is derived from an EMBL/GenBank/DDBJ whole genome shotgun (WGS) entry which is preliminary data.</text>
</comment>
<evidence type="ECO:0008006" key="4">
    <source>
        <dbReference type="Google" id="ProtNLM"/>
    </source>
</evidence>